<sequence length="117" mass="13112">MRVWLMPLLLVLSSQALAEACLVHSQGNQVDVKVCQQNVNIPPNLFHDGFCQPQLQGQKVEVSYAEQCPAGSFGVCRNARVGGTLYQQDIHYYGVATDAHYLKPFCEQQSKGKWMVR</sequence>
<proteinExistence type="predicted"/>
<keyword evidence="2" id="KW-0830">Ubiquinone</keyword>
<dbReference type="OrthoDB" id="7013721at2"/>
<feature type="signal peptide" evidence="1">
    <location>
        <begin position="1"/>
        <end position="18"/>
    </location>
</feature>
<dbReference type="AlphaFoldDB" id="A0A553GW86"/>
<feature type="chain" id="PRO_5021716156" evidence="1">
    <location>
        <begin position="19"/>
        <end position="117"/>
    </location>
</feature>
<organism evidence="2 3">
    <name type="scientific">Pseudomonas mangiferae</name>
    <dbReference type="NCBI Taxonomy" id="2593654"/>
    <lineage>
        <taxon>Bacteria</taxon>
        <taxon>Pseudomonadati</taxon>
        <taxon>Pseudomonadota</taxon>
        <taxon>Gammaproteobacteria</taxon>
        <taxon>Pseudomonadales</taxon>
        <taxon>Pseudomonadaceae</taxon>
        <taxon>Pseudomonas</taxon>
    </lineage>
</organism>
<dbReference type="Proteomes" id="UP000315235">
    <property type="component" value="Unassembled WGS sequence"/>
</dbReference>
<dbReference type="RefSeq" id="WP_143489231.1">
    <property type="nucleotide sequence ID" value="NZ_VJOY01000011.1"/>
</dbReference>
<comment type="caution">
    <text evidence="2">The sequence shown here is derived from an EMBL/GenBank/DDBJ whole genome shotgun (WGS) entry which is preliminary data.</text>
</comment>
<protein>
    <submittedName>
        <fullName evidence="2">NADH:ubiquinone oxidoreductase</fullName>
    </submittedName>
</protein>
<name>A0A553GW86_9PSED</name>
<evidence type="ECO:0000313" key="2">
    <source>
        <dbReference type="EMBL" id="TRX73771.1"/>
    </source>
</evidence>
<keyword evidence="1" id="KW-0732">Signal</keyword>
<dbReference type="EMBL" id="VJOY01000011">
    <property type="protein sequence ID" value="TRX73771.1"/>
    <property type="molecule type" value="Genomic_DNA"/>
</dbReference>
<accession>A0A553GW86</accession>
<reference evidence="2 3" key="1">
    <citation type="submission" date="2019-07" db="EMBL/GenBank/DDBJ databases">
        <title>Pseudomonas mangiferae sp. nov., isolated from bark of mango tree in Thailand.</title>
        <authorList>
            <person name="Srisuk N."/>
            <person name="Anurat P."/>
        </authorList>
    </citation>
    <scope>NUCLEOTIDE SEQUENCE [LARGE SCALE GENOMIC DNA]</scope>
    <source>
        <strain evidence="2 3">DMKU_BBB3-04</strain>
    </source>
</reference>
<evidence type="ECO:0000256" key="1">
    <source>
        <dbReference type="SAM" id="SignalP"/>
    </source>
</evidence>
<gene>
    <name evidence="2" type="ORF">FM069_15265</name>
</gene>
<keyword evidence="3" id="KW-1185">Reference proteome</keyword>
<evidence type="ECO:0000313" key="3">
    <source>
        <dbReference type="Proteomes" id="UP000315235"/>
    </source>
</evidence>